<keyword evidence="1 3" id="KW-0378">Hydrolase</keyword>
<dbReference type="Gene3D" id="3.40.50.1820">
    <property type="entry name" value="alpha/beta hydrolase"/>
    <property type="match status" value="1"/>
</dbReference>
<dbReference type="GO" id="GO:0016020">
    <property type="term" value="C:membrane"/>
    <property type="evidence" value="ECO:0007669"/>
    <property type="project" value="TreeGrafter"/>
</dbReference>
<evidence type="ECO:0000313" key="3">
    <source>
        <dbReference type="EMBL" id="VEG45764.1"/>
    </source>
</evidence>
<reference evidence="3 4" key="1">
    <citation type="submission" date="2018-12" db="EMBL/GenBank/DDBJ databases">
        <authorList>
            <consortium name="Pathogen Informatics"/>
        </authorList>
    </citation>
    <scope>NUCLEOTIDE SEQUENCE [LARGE SCALE GENOMIC DNA]</scope>
    <source>
        <strain evidence="3 4">NCTC10485</strain>
    </source>
</reference>
<feature type="domain" description="AB hydrolase-1" evidence="2">
    <location>
        <begin position="2"/>
        <end position="227"/>
    </location>
</feature>
<dbReference type="EC" id="3.1.1.24" evidence="3"/>
<protein>
    <submittedName>
        <fullName evidence="3">3-oxoadipate enol-lactonase</fullName>
        <ecNumber evidence="3">3.1.1.24</ecNumber>
    </submittedName>
</protein>
<dbReference type="InterPro" id="IPR029058">
    <property type="entry name" value="AB_hydrolase_fold"/>
</dbReference>
<sequence>MLLHPLGADRHFWDPVCHQLGSRPVEALDLPGHGSAPASAPGSGIAEYSAGVVERIERLGRPVHLVGLSLGGLVAQQLAATRPELLASTVLMGTVAAYPEPMRQMWRERAATARAGGLDTLIEPMVAMWFTEEFADSGDPRIAQARKTFGGTEPEGYARACDLLAEVDLRDQAPSMRPPVFSVCGEDDAPPFREAAEWLAKVTGGDTALWLPGRHACALEHPEQFAALLTGLVAD</sequence>
<dbReference type="EMBL" id="LR134355">
    <property type="protein sequence ID" value="VEG45764.1"/>
    <property type="molecule type" value="Genomic_DNA"/>
</dbReference>
<evidence type="ECO:0000313" key="4">
    <source>
        <dbReference type="Proteomes" id="UP000282551"/>
    </source>
</evidence>
<dbReference type="InterPro" id="IPR000073">
    <property type="entry name" value="AB_hydrolase_1"/>
</dbReference>
<keyword evidence="4" id="KW-1185">Reference proteome</keyword>
<dbReference type="PANTHER" id="PTHR43798:SF31">
    <property type="entry name" value="AB HYDROLASE SUPERFAMILY PROTEIN YCLE"/>
    <property type="match status" value="1"/>
</dbReference>
<evidence type="ECO:0000256" key="1">
    <source>
        <dbReference type="ARBA" id="ARBA00022801"/>
    </source>
</evidence>
<dbReference type="AlphaFoldDB" id="A0A448I099"/>
<dbReference type="Proteomes" id="UP000282551">
    <property type="component" value="Chromosome"/>
</dbReference>
<name>A0A448I099_MYCCI</name>
<dbReference type="SUPFAM" id="SSF53474">
    <property type="entry name" value="alpha/beta-Hydrolases"/>
    <property type="match status" value="1"/>
</dbReference>
<evidence type="ECO:0000259" key="2">
    <source>
        <dbReference type="Pfam" id="PF12697"/>
    </source>
</evidence>
<dbReference type="PANTHER" id="PTHR43798">
    <property type="entry name" value="MONOACYLGLYCEROL LIPASE"/>
    <property type="match status" value="1"/>
</dbReference>
<dbReference type="InterPro" id="IPR050266">
    <property type="entry name" value="AB_hydrolase_sf"/>
</dbReference>
<gene>
    <name evidence="3" type="primary">catD_1</name>
    <name evidence="3" type="ORF">NCTC10485_00756</name>
</gene>
<organism evidence="3 4">
    <name type="scientific">Mycolicibacterium chitae</name>
    <name type="common">Mycobacterium chitae</name>
    <dbReference type="NCBI Taxonomy" id="1792"/>
    <lineage>
        <taxon>Bacteria</taxon>
        <taxon>Bacillati</taxon>
        <taxon>Actinomycetota</taxon>
        <taxon>Actinomycetes</taxon>
        <taxon>Mycobacteriales</taxon>
        <taxon>Mycobacteriaceae</taxon>
        <taxon>Mycolicibacterium</taxon>
    </lineage>
</organism>
<accession>A0A448I099</accession>
<dbReference type="GO" id="GO:0047570">
    <property type="term" value="F:3-oxoadipate enol-lactonase activity"/>
    <property type="evidence" value="ECO:0007669"/>
    <property type="project" value="UniProtKB-EC"/>
</dbReference>
<proteinExistence type="predicted"/>
<dbReference type="Pfam" id="PF12697">
    <property type="entry name" value="Abhydrolase_6"/>
    <property type="match status" value="1"/>
</dbReference>